<dbReference type="Gene3D" id="3.30.470.20">
    <property type="entry name" value="ATP-grasp fold, B domain"/>
    <property type="match status" value="2"/>
</dbReference>
<organism evidence="7 8">
    <name type="scientific">Auritidibacter ignavus</name>
    <dbReference type="NCBI Taxonomy" id="678932"/>
    <lineage>
        <taxon>Bacteria</taxon>
        <taxon>Bacillati</taxon>
        <taxon>Actinomycetota</taxon>
        <taxon>Actinomycetes</taxon>
        <taxon>Micrococcales</taxon>
        <taxon>Micrococcaceae</taxon>
        <taxon>Auritidibacter</taxon>
    </lineage>
</organism>
<dbReference type="GO" id="GO:0046872">
    <property type="term" value="F:metal ion binding"/>
    <property type="evidence" value="ECO:0007669"/>
    <property type="project" value="InterPro"/>
</dbReference>
<keyword evidence="8" id="KW-1185">Reference proteome</keyword>
<dbReference type="GO" id="GO:0009432">
    <property type="term" value="P:SOS response"/>
    <property type="evidence" value="ECO:0007669"/>
    <property type="project" value="TreeGrafter"/>
</dbReference>
<dbReference type="AlphaFoldDB" id="A0AAJ6AHD3"/>
<keyword evidence="2" id="KW-0436">Ligase</keyword>
<comment type="cofactor">
    <cofactor evidence="1">
        <name>Mn(2+)</name>
        <dbReference type="ChEBI" id="CHEBI:29035"/>
    </cofactor>
</comment>
<dbReference type="PANTHER" id="PTHR21621">
    <property type="entry name" value="RIBOSOMAL PROTEIN S6 MODIFICATION PROTEIN"/>
    <property type="match status" value="1"/>
</dbReference>
<dbReference type="PANTHER" id="PTHR21621:SF0">
    <property type="entry name" value="BETA-CITRYLGLUTAMATE SYNTHASE B-RELATED"/>
    <property type="match status" value="1"/>
</dbReference>
<feature type="domain" description="ATP-grasp" evidence="6">
    <location>
        <begin position="96"/>
        <end position="351"/>
    </location>
</feature>
<evidence type="ECO:0000313" key="7">
    <source>
        <dbReference type="EMBL" id="WGH93441.1"/>
    </source>
</evidence>
<protein>
    <submittedName>
        <fullName evidence="7">ATP-grasp domain-containing protein</fullName>
    </submittedName>
</protein>
<proteinExistence type="predicted"/>
<dbReference type="GO" id="GO:0005524">
    <property type="term" value="F:ATP binding"/>
    <property type="evidence" value="ECO:0007669"/>
    <property type="project" value="UniProtKB-UniRule"/>
</dbReference>
<dbReference type="GO" id="GO:0005737">
    <property type="term" value="C:cytoplasm"/>
    <property type="evidence" value="ECO:0007669"/>
    <property type="project" value="TreeGrafter"/>
</dbReference>
<name>A0AAJ6AHD3_9MICC</name>
<evidence type="ECO:0000256" key="4">
    <source>
        <dbReference type="ARBA" id="ARBA00022840"/>
    </source>
</evidence>
<reference evidence="7 8" key="1">
    <citation type="submission" date="2023-03" db="EMBL/GenBank/DDBJ databases">
        <title>Complete genome sequences of several Auritidibacter ignavus strains isolated from ear infections.</title>
        <authorList>
            <person name="Baehr T."/>
            <person name="Baumhoegger A.M."/>
        </authorList>
    </citation>
    <scope>NUCLEOTIDE SEQUENCE [LARGE SCALE GENOMIC DNA]</scope>
    <source>
        <strain evidence="7 8">BABAE-6</strain>
    </source>
</reference>
<evidence type="ECO:0000256" key="5">
    <source>
        <dbReference type="PROSITE-ProRule" id="PRU00409"/>
    </source>
</evidence>
<dbReference type="Proteomes" id="UP001224674">
    <property type="component" value="Chromosome"/>
</dbReference>
<gene>
    <name evidence="7" type="ORF">QDX21_01070</name>
</gene>
<keyword evidence="4 5" id="KW-0067">ATP-binding</keyword>
<evidence type="ECO:0000256" key="3">
    <source>
        <dbReference type="ARBA" id="ARBA00022741"/>
    </source>
</evidence>
<dbReference type="SUPFAM" id="SSF56059">
    <property type="entry name" value="Glutathione synthetase ATP-binding domain-like"/>
    <property type="match status" value="1"/>
</dbReference>
<evidence type="ECO:0000259" key="6">
    <source>
        <dbReference type="PROSITE" id="PS50975"/>
    </source>
</evidence>
<accession>A0AAJ6AHD3</accession>
<dbReference type="RefSeq" id="WP_279674947.1">
    <property type="nucleotide sequence ID" value="NZ_CP122566.1"/>
</dbReference>
<evidence type="ECO:0000256" key="1">
    <source>
        <dbReference type="ARBA" id="ARBA00001936"/>
    </source>
</evidence>
<dbReference type="EMBL" id="CP122566">
    <property type="protein sequence ID" value="WGH93441.1"/>
    <property type="molecule type" value="Genomic_DNA"/>
</dbReference>
<sequence>MSESYQSVKNFIRAQILEPGLSVNTLEKINPAPDQIENEFISLGWRFEDIPGETSKFPKRRIMSPNNRLRLLMRKSLVYRHPESVNAICRSKDLTRQYLENNGVQVPRGQAFDHDEMPRACELIQSAPGPFVVKPSDAAGSHGVTLGLETLEQLEKAWNEALTHAREGSKILVEEFVAGMDVRAYVTGDTVVAAAARLQPFVVGDGKSNLVELIKASRQRLKNHAYWKRNPATARWKFLEARGYSKTSVPAQDEIVIINPYIVLRYGSSIVDITDIIHPGIKEIAVKAAHSIPELEVAGIDLLVTDINDPTTARVLEVNTAPGPSMHKFATYGKTRDVELDVVAYFHSQFLDTLVPKERRQFESKLAREKRYASLKKKIRGGVSRLRRGRDSHSKRGR</sequence>
<dbReference type="InterPro" id="IPR020561">
    <property type="entry name" value="PRibGlycinamid_synth_ATP-grasp"/>
</dbReference>
<keyword evidence="3 5" id="KW-0547">Nucleotide-binding</keyword>
<dbReference type="PROSITE" id="PS50975">
    <property type="entry name" value="ATP_GRASP"/>
    <property type="match status" value="1"/>
</dbReference>
<dbReference type="Pfam" id="PF01071">
    <property type="entry name" value="GARS_A"/>
    <property type="match status" value="1"/>
</dbReference>
<dbReference type="InterPro" id="IPR011761">
    <property type="entry name" value="ATP-grasp"/>
</dbReference>
<dbReference type="GO" id="GO:0018169">
    <property type="term" value="F:ribosomal S6-glutamic acid ligase activity"/>
    <property type="evidence" value="ECO:0007669"/>
    <property type="project" value="TreeGrafter"/>
</dbReference>
<evidence type="ECO:0000313" key="8">
    <source>
        <dbReference type="Proteomes" id="UP001224674"/>
    </source>
</evidence>
<evidence type="ECO:0000256" key="2">
    <source>
        <dbReference type="ARBA" id="ARBA00022598"/>
    </source>
</evidence>